<evidence type="ECO:0000256" key="3">
    <source>
        <dbReference type="ARBA" id="ARBA00023134"/>
    </source>
</evidence>
<dbReference type="OrthoDB" id="9784461at2"/>
<dbReference type="InterPro" id="IPR053930">
    <property type="entry name" value="RapZ-like_N"/>
</dbReference>
<organism evidence="7 8">
    <name type="scientific">Alkaliphilus serpentinus</name>
    <dbReference type="NCBI Taxonomy" id="1482731"/>
    <lineage>
        <taxon>Bacteria</taxon>
        <taxon>Bacillati</taxon>
        <taxon>Bacillota</taxon>
        <taxon>Clostridia</taxon>
        <taxon>Peptostreptococcales</taxon>
        <taxon>Natronincolaceae</taxon>
        <taxon>Alkaliphilus</taxon>
    </lineage>
</organism>
<keyword evidence="1 4" id="KW-0547">Nucleotide-binding</keyword>
<keyword evidence="8" id="KW-1185">Reference proteome</keyword>
<evidence type="ECO:0000259" key="5">
    <source>
        <dbReference type="Pfam" id="PF03668"/>
    </source>
</evidence>
<comment type="caution">
    <text evidence="7">The sequence shown here is derived from an EMBL/GenBank/DDBJ whole genome shotgun (WGS) entry which is preliminary data.</text>
</comment>
<feature type="binding site" evidence="4">
    <location>
        <begin position="8"/>
        <end position="15"/>
    </location>
    <ligand>
        <name>ATP</name>
        <dbReference type="ChEBI" id="CHEBI:30616"/>
    </ligand>
</feature>
<dbReference type="InterPro" id="IPR027417">
    <property type="entry name" value="P-loop_NTPase"/>
</dbReference>
<dbReference type="NCBIfam" id="NF003828">
    <property type="entry name" value="PRK05416.1"/>
    <property type="match status" value="1"/>
</dbReference>
<accession>A0A833HRJ9</accession>
<feature type="domain" description="RapZ C-terminal" evidence="6">
    <location>
        <begin position="164"/>
        <end position="281"/>
    </location>
</feature>
<evidence type="ECO:0000256" key="2">
    <source>
        <dbReference type="ARBA" id="ARBA00022840"/>
    </source>
</evidence>
<dbReference type="InterPro" id="IPR005337">
    <property type="entry name" value="RapZ-like"/>
</dbReference>
<reference evidence="7 8" key="1">
    <citation type="submission" date="2019-10" db="EMBL/GenBank/DDBJ databases">
        <title>Alkaliphilus serpentinus sp. nov. and Alkaliphilus pronyensis sp. nov., two novel anaerobic alkaliphilic species isolated from the serpentinized-hosted hydrothermal field of the Prony Bay (New Caledonia).</title>
        <authorList>
            <person name="Postec A."/>
        </authorList>
    </citation>
    <scope>NUCLEOTIDE SEQUENCE [LARGE SCALE GENOMIC DNA]</scope>
    <source>
        <strain evidence="7 8">LacT</strain>
    </source>
</reference>
<protein>
    <submittedName>
        <fullName evidence="7">RNase adapter RapZ</fullName>
    </submittedName>
</protein>
<dbReference type="SUPFAM" id="SSF52540">
    <property type="entry name" value="P-loop containing nucleoside triphosphate hydrolases"/>
    <property type="match status" value="1"/>
</dbReference>
<dbReference type="EMBL" id="WBZB01000002">
    <property type="protein sequence ID" value="KAB3533518.1"/>
    <property type="molecule type" value="Genomic_DNA"/>
</dbReference>
<evidence type="ECO:0000259" key="6">
    <source>
        <dbReference type="Pfam" id="PF22740"/>
    </source>
</evidence>
<dbReference type="PANTHER" id="PTHR30448">
    <property type="entry name" value="RNASE ADAPTER PROTEIN RAPZ"/>
    <property type="match status" value="1"/>
</dbReference>
<dbReference type="PIRSF" id="PIRSF005052">
    <property type="entry name" value="P-loopkin"/>
    <property type="match status" value="1"/>
</dbReference>
<evidence type="ECO:0000256" key="4">
    <source>
        <dbReference type="HAMAP-Rule" id="MF_00636"/>
    </source>
</evidence>
<keyword evidence="3 4" id="KW-0342">GTP-binding</keyword>
<feature type="domain" description="RapZ-like N-terminal" evidence="5">
    <location>
        <begin position="1"/>
        <end position="153"/>
    </location>
</feature>
<dbReference type="PANTHER" id="PTHR30448:SF0">
    <property type="entry name" value="RNASE ADAPTER PROTEIN RAPZ"/>
    <property type="match status" value="1"/>
</dbReference>
<dbReference type="InterPro" id="IPR053931">
    <property type="entry name" value="RapZ_C"/>
</dbReference>
<proteinExistence type="inferred from homology"/>
<keyword evidence="2 4" id="KW-0067">ATP-binding</keyword>
<dbReference type="Pfam" id="PF03668">
    <property type="entry name" value="RapZ-like_N"/>
    <property type="match status" value="1"/>
</dbReference>
<dbReference type="GO" id="GO:0005524">
    <property type="term" value="F:ATP binding"/>
    <property type="evidence" value="ECO:0007669"/>
    <property type="project" value="UniProtKB-UniRule"/>
</dbReference>
<dbReference type="Proteomes" id="UP000465601">
    <property type="component" value="Unassembled WGS sequence"/>
</dbReference>
<evidence type="ECO:0000313" key="7">
    <source>
        <dbReference type="EMBL" id="KAB3533518.1"/>
    </source>
</evidence>
<evidence type="ECO:0000256" key="1">
    <source>
        <dbReference type="ARBA" id="ARBA00022741"/>
    </source>
</evidence>
<dbReference type="AlphaFoldDB" id="A0A833HRJ9"/>
<dbReference type="HAMAP" id="MF_00636">
    <property type="entry name" value="RapZ_like"/>
    <property type="match status" value="1"/>
</dbReference>
<sequence length="291" mass="33175">MKAVIISGLSGAGKSQAVKHMEDFGFYCVDNLPPILIPKFMELCNQTQGKIEKIALVIDIRGGLFFNDLSKSLKDLQDLGHQFEVLFLDASDEVLVKRFKETRRSHPLSPEASISEGIEKEREMLKDLKKMANNIIDTTRLIPSQLKEELKSIYIEGNDSNNLMISIVSFGFKHGIPIDSDLVFDVRFLPNPYYDEELRDFTGDDEVIRDYVMNSPVSVTFVNKLFDLMDFLIPHYIKEGKNQLVLAIGCTGGRHRSVTISHLMHQQLKAKGYRVILNHRDAFIGKERKKQ</sequence>
<dbReference type="RefSeq" id="WP_151864335.1">
    <property type="nucleotide sequence ID" value="NZ_WBZB01000002.1"/>
</dbReference>
<dbReference type="GO" id="GO:0005525">
    <property type="term" value="F:GTP binding"/>
    <property type="evidence" value="ECO:0007669"/>
    <property type="project" value="UniProtKB-UniRule"/>
</dbReference>
<dbReference type="Pfam" id="PF22740">
    <property type="entry name" value="PapZ_C"/>
    <property type="match status" value="1"/>
</dbReference>
<name>A0A833HRJ9_9FIRM</name>
<dbReference type="Gene3D" id="3.40.50.300">
    <property type="entry name" value="P-loop containing nucleotide triphosphate hydrolases"/>
    <property type="match status" value="1"/>
</dbReference>
<evidence type="ECO:0000313" key="8">
    <source>
        <dbReference type="Proteomes" id="UP000465601"/>
    </source>
</evidence>
<feature type="binding site" evidence="4">
    <location>
        <begin position="59"/>
        <end position="62"/>
    </location>
    <ligand>
        <name>GTP</name>
        <dbReference type="ChEBI" id="CHEBI:37565"/>
    </ligand>
</feature>
<gene>
    <name evidence="7" type="primary">rapZ</name>
    <name evidence="7" type="ORF">F8153_00245</name>
</gene>